<dbReference type="GO" id="GO:0030148">
    <property type="term" value="P:sphingolipid biosynthetic process"/>
    <property type="evidence" value="ECO:0007669"/>
    <property type="project" value="InterPro"/>
</dbReference>
<keyword evidence="5" id="KW-0521">NADP</keyword>
<name>A0A0K0CTM2_ANGCA</name>
<evidence type="ECO:0000256" key="3">
    <source>
        <dbReference type="ARBA" id="ARBA00004991"/>
    </source>
</evidence>
<evidence type="ECO:0000256" key="7">
    <source>
        <dbReference type="ARBA" id="ARBA00023002"/>
    </source>
</evidence>
<evidence type="ECO:0000256" key="5">
    <source>
        <dbReference type="ARBA" id="ARBA00022857"/>
    </source>
</evidence>
<accession>A0A0K0CTM2</accession>
<dbReference type="CDD" id="cd08939">
    <property type="entry name" value="KDSR-like_SDR_c"/>
    <property type="match status" value="1"/>
</dbReference>
<keyword evidence="4" id="KW-0256">Endoplasmic reticulum</keyword>
<evidence type="ECO:0000256" key="1">
    <source>
        <dbReference type="ARBA" id="ARBA00004240"/>
    </source>
</evidence>
<organism evidence="12 13">
    <name type="scientific">Angiostrongylus cantonensis</name>
    <name type="common">Rat lungworm</name>
    <dbReference type="NCBI Taxonomy" id="6313"/>
    <lineage>
        <taxon>Eukaryota</taxon>
        <taxon>Metazoa</taxon>
        <taxon>Ecdysozoa</taxon>
        <taxon>Nematoda</taxon>
        <taxon>Chromadorea</taxon>
        <taxon>Rhabditida</taxon>
        <taxon>Rhabditina</taxon>
        <taxon>Rhabditomorpha</taxon>
        <taxon>Strongyloidea</taxon>
        <taxon>Metastrongylidae</taxon>
        <taxon>Angiostrongylus</taxon>
    </lineage>
</organism>
<feature type="transmembrane region" description="Helical" evidence="11">
    <location>
        <begin position="6"/>
        <end position="28"/>
    </location>
</feature>
<dbReference type="STRING" id="6313.A0A0K0CTM2"/>
<keyword evidence="6" id="KW-0746">Sphingolipid metabolism</keyword>
<evidence type="ECO:0000256" key="2">
    <source>
        <dbReference type="ARBA" id="ARBA00004760"/>
    </source>
</evidence>
<evidence type="ECO:0000256" key="11">
    <source>
        <dbReference type="SAM" id="Phobius"/>
    </source>
</evidence>
<dbReference type="PANTHER" id="PTHR43550">
    <property type="entry name" value="3-KETODIHYDROSPHINGOSINE REDUCTASE"/>
    <property type="match status" value="1"/>
</dbReference>
<comment type="pathway">
    <text evidence="3">Sphingolipid metabolism.</text>
</comment>
<dbReference type="InterPro" id="IPR036291">
    <property type="entry name" value="NAD(P)-bd_dom_sf"/>
</dbReference>
<sequence>MTSSWVALFPISVILLGLVFLLVLYFSIPSRKGFSLKKKHAVVTGGSKGIGKEIAHSLISKGCNMACEDLQMAADQRSQQQKFESVVRLAETELGPVDVLINNVGTSVQGAFDELPISSFEEQTRINYLSAVYATRCVVGGMKLRRSGHISFVSSAAGQCAIWGYTAYAPTKFAIRGFADALQMELSPYNINVSVLYPPNTDTEGFKVEMATMPEEVRLISGTAGFFSPQDVAKAHVQDIEDGQYATAIGLDGWMLCETLHYLHLILCRCVCMRQRKKEDRHFFLFCTSDMCLCLDE</sequence>
<reference evidence="12" key="1">
    <citation type="submission" date="2012-09" db="EMBL/GenBank/DDBJ databases">
        <authorList>
            <person name="Martin A.A."/>
        </authorList>
    </citation>
    <scope>NUCLEOTIDE SEQUENCE</scope>
</reference>
<dbReference type="PRINTS" id="PR00080">
    <property type="entry name" value="SDRFAMILY"/>
</dbReference>
<evidence type="ECO:0000256" key="9">
    <source>
        <dbReference type="ARBA" id="ARBA00026112"/>
    </source>
</evidence>
<evidence type="ECO:0000256" key="8">
    <source>
        <dbReference type="ARBA" id="ARBA00023098"/>
    </source>
</evidence>
<reference evidence="13" key="2">
    <citation type="submission" date="2017-02" db="UniProtKB">
        <authorList>
            <consortium name="WormBaseParasite"/>
        </authorList>
    </citation>
    <scope>IDENTIFICATION</scope>
</reference>
<evidence type="ECO:0000256" key="10">
    <source>
        <dbReference type="RuleBase" id="RU000363"/>
    </source>
</evidence>
<dbReference type="PANTHER" id="PTHR43550:SF3">
    <property type="entry name" value="3-KETODIHYDROSPHINGOSINE REDUCTASE"/>
    <property type="match status" value="1"/>
</dbReference>
<evidence type="ECO:0000256" key="6">
    <source>
        <dbReference type="ARBA" id="ARBA00022919"/>
    </source>
</evidence>
<comment type="pathway">
    <text evidence="2">Lipid metabolism; sphingolipid metabolism.</text>
</comment>
<protein>
    <recommendedName>
        <fullName evidence="9">3-dehydrosphinganine reductase</fullName>
        <ecNumber evidence="9">1.1.1.102</ecNumber>
    </recommendedName>
</protein>
<keyword evidence="11" id="KW-1133">Transmembrane helix</keyword>
<proteinExistence type="inferred from homology"/>
<keyword evidence="11" id="KW-0812">Transmembrane</keyword>
<evidence type="ECO:0000313" key="12">
    <source>
        <dbReference type="Proteomes" id="UP000035642"/>
    </source>
</evidence>
<dbReference type="AlphaFoldDB" id="A0A0K0CTM2"/>
<evidence type="ECO:0000313" key="13">
    <source>
        <dbReference type="WBParaSite" id="ACAC_0000045301-mRNA-1"/>
    </source>
</evidence>
<dbReference type="EC" id="1.1.1.102" evidence="9"/>
<dbReference type="GO" id="GO:0006666">
    <property type="term" value="P:3-keto-sphinganine metabolic process"/>
    <property type="evidence" value="ECO:0007669"/>
    <property type="project" value="InterPro"/>
</dbReference>
<comment type="subcellular location">
    <subcellularLocation>
        <location evidence="1">Endoplasmic reticulum</location>
    </subcellularLocation>
</comment>
<dbReference type="WBParaSite" id="ACAC_0000045301-mRNA-1">
    <property type="protein sequence ID" value="ACAC_0000045301-mRNA-1"/>
    <property type="gene ID" value="ACAC_0000045301"/>
</dbReference>
<comment type="similarity">
    <text evidence="10">Belongs to the short-chain dehydrogenases/reductases (SDR) family.</text>
</comment>
<dbReference type="Pfam" id="PF00106">
    <property type="entry name" value="adh_short"/>
    <property type="match status" value="1"/>
</dbReference>
<dbReference type="InterPro" id="IPR045022">
    <property type="entry name" value="KDSR-like"/>
</dbReference>
<evidence type="ECO:0000256" key="4">
    <source>
        <dbReference type="ARBA" id="ARBA00022824"/>
    </source>
</evidence>
<dbReference type="Proteomes" id="UP000035642">
    <property type="component" value="Unassembled WGS sequence"/>
</dbReference>
<dbReference type="GO" id="GO:0005789">
    <property type="term" value="C:endoplasmic reticulum membrane"/>
    <property type="evidence" value="ECO:0007669"/>
    <property type="project" value="TreeGrafter"/>
</dbReference>
<dbReference type="GO" id="GO:0047560">
    <property type="term" value="F:3-dehydrosphinganine reductase activity"/>
    <property type="evidence" value="ECO:0007669"/>
    <property type="project" value="UniProtKB-EC"/>
</dbReference>
<keyword evidence="7" id="KW-0560">Oxidoreductase</keyword>
<dbReference type="SUPFAM" id="SSF51735">
    <property type="entry name" value="NAD(P)-binding Rossmann-fold domains"/>
    <property type="match status" value="1"/>
</dbReference>
<dbReference type="InterPro" id="IPR002347">
    <property type="entry name" value="SDR_fam"/>
</dbReference>
<dbReference type="Gene3D" id="3.40.50.720">
    <property type="entry name" value="NAD(P)-binding Rossmann-like Domain"/>
    <property type="match status" value="1"/>
</dbReference>
<keyword evidence="8" id="KW-0443">Lipid metabolism</keyword>
<keyword evidence="12" id="KW-1185">Reference proteome</keyword>
<dbReference type="PRINTS" id="PR00081">
    <property type="entry name" value="GDHRDH"/>
</dbReference>
<keyword evidence="11" id="KW-0472">Membrane</keyword>